<dbReference type="GO" id="GO:0005096">
    <property type="term" value="F:GTPase activator activity"/>
    <property type="evidence" value="ECO:0007669"/>
    <property type="project" value="TreeGrafter"/>
</dbReference>
<keyword evidence="1" id="KW-0862">Zinc</keyword>
<organism evidence="2 3">
    <name type="scientific">Caulochytrium protostelioides</name>
    <dbReference type="NCBI Taxonomy" id="1555241"/>
    <lineage>
        <taxon>Eukaryota</taxon>
        <taxon>Fungi</taxon>
        <taxon>Fungi incertae sedis</taxon>
        <taxon>Chytridiomycota</taxon>
        <taxon>Chytridiomycota incertae sedis</taxon>
        <taxon>Chytridiomycetes</taxon>
        <taxon>Caulochytriales</taxon>
        <taxon>Caulochytriaceae</taxon>
        <taxon>Caulochytrium</taxon>
    </lineage>
</organism>
<keyword evidence="1" id="KW-0333">Golgi apparatus</keyword>
<evidence type="ECO:0000256" key="1">
    <source>
        <dbReference type="RuleBase" id="RU365030"/>
    </source>
</evidence>
<dbReference type="SUPFAM" id="SSF81995">
    <property type="entry name" value="beta-sandwich domain of Sec23/24"/>
    <property type="match status" value="1"/>
</dbReference>
<accession>A0A4P9WSA1</accession>
<keyword evidence="1" id="KW-0472">Membrane</keyword>
<comment type="function">
    <text evidence="1">Component of the coat protein complex II (COPII) which promotes the formation of transport vesicles from the endoplasmic reticulum (ER). The coat has two main functions, the physical deformation of the endoplasmic reticulum membrane into vesicles and the selection of cargo molecules.</text>
</comment>
<dbReference type="GO" id="GO:0015031">
    <property type="term" value="P:protein transport"/>
    <property type="evidence" value="ECO:0007669"/>
    <property type="project" value="UniProtKB-KW"/>
</dbReference>
<gene>
    <name evidence="2" type="ORF">CAUPRSCDRAFT_277</name>
</gene>
<dbReference type="GO" id="GO:0030127">
    <property type="term" value="C:COPII vesicle coat"/>
    <property type="evidence" value="ECO:0007669"/>
    <property type="project" value="TreeGrafter"/>
</dbReference>
<dbReference type="InterPro" id="IPR037364">
    <property type="entry name" value="Sec23"/>
</dbReference>
<evidence type="ECO:0000313" key="2">
    <source>
        <dbReference type="EMBL" id="RKO95255.1"/>
    </source>
</evidence>
<dbReference type="GO" id="GO:0005789">
    <property type="term" value="C:endoplasmic reticulum membrane"/>
    <property type="evidence" value="ECO:0007669"/>
    <property type="project" value="UniProtKB-SubCell"/>
</dbReference>
<name>A0A4P9WSA1_9FUNG</name>
<dbReference type="GO" id="GO:0090110">
    <property type="term" value="P:COPII-coated vesicle cargo loading"/>
    <property type="evidence" value="ECO:0007669"/>
    <property type="project" value="TreeGrafter"/>
</dbReference>
<dbReference type="EMBL" id="ML012353">
    <property type="protein sequence ID" value="RKO95255.1"/>
    <property type="molecule type" value="Genomic_DNA"/>
</dbReference>
<reference evidence="3" key="1">
    <citation type="journal article" date="2018" name="Nat. Microbiol.">
        <title>Leveraging single-cell genomics to expand the fungal tree of life.</title>
        <authorList>
            <person name="Ahrendt S.R."/>
            <person name="Quandt C.A."/>
            <person name="Ciobanu D."/>
            <person name="Clum A."/>
            <person name="Salamov A."/>
            <person name="Andreopoulos B."/>
            <person name="Cheng J.F."/>
            <person name="Woyke T."/>
            <person name="Pelin A."/>
            <person name="Henrissat B."/>
            <person name="Reynolds N.K."/>
            <person name="Benny G.L."/>
            <person name="Smith M.E."/>
            <person name="James T.Y."/>
            <person name="Grigoriev I.V."/>
        </authorList>
    </citation>
    <scope>NUCLEOTIDE SEQUENCE [LARGE SCALE GENOMIC DNA]</scope>
    <source>
        <strain evidence="3">ATCC 52028</strain>
    </source>
</reference>
<comment type="similarity">
    <text evidence="1">Belongs to the SEC23/SEC24 family. SEC23 subfamily.</text>
</comment>
<dbReference type="GO" id="GO:0046872">
    <property type="term" value="F:metal ion binding"/>
    <property type="evidence" value="ECO:0007669"/>
    <property type="project" value="UniProtKB-KW"/>
</dbReference>
<evidence type="ECO:0000313" key="3">
    <source>
        <dbReference type="Proteomes" id="UP000268535"/>
    </source>
</evidence>
<feature type="non-terminal residue" evidence="2">
    <location>
        <position position="60"/>
    </location>
</feature>
<proteinExistence type="inferred from homology"/>
<protein>
    <recommendedName>
        <fullName evidence="1">Protein transport protein SEC23</fullName>
    </recommendedName>
</protein>
<dbReference type="GO" id="GO:0000139">
    <property type="term" value="C:Golgi membrane"/>
    <property type="evidence" value="ECO:0007669"/>
    <property type="project" value="UniProtKB-SubCell"/>
</dbReference>
<keyword evidence="1" id="KW-0653">Protein transport</keyword>
<feature type="non-terminal residue" evidence="2">
    <location>
        <position position="1"/>
    </location>
</feature>
<keyword evidence="1" id="KW-0968">Cytoplasmic vesicle</keyword>
<dbReference type="AlphaFoldDB" id="A0A4P9WSA1"/>
<dbReference type="GO" id="GO:0070971">
    <property type="term" value="C:endoplasmic reticulum exit site"/>
    <property type="evidence" value="ECO:0007669"/>
    <property type="project" value="TreeGrafter"/>
</dbReference>
<keyword evidence="1" id="KW-0256">Endoplasmic reticulum</keyword>
<comment type="subcellular location">
    <subcellularLocation>
        <location evidence="1">Cytoplasm</location>
    </subcellularLocation>
    <subcellularLocation>
        <location evidence="1">Cytoplasmic vesicle</location>
        <location evidence="1">COPII-coated vesicle membrane</location>
        <topology evidence="1">Peripheral membrane protein</topology>
        <orientation evidence="1">Cytoplasmic side</orientation>
    </subcellularLocation>
    <subcellularLocation>
        <location evidence="1">Endoplasmic reticulum membrane</location>
        <topology evidence="1">Peripheral membrane protein</topology>
        <orientation evidence="1">Cytoplasmic side</orientation>
    </subcellularLocation>
    <subcellularLocation>
        <location evidence="1">Golgi apparatus membrane</location>
        <topology evidence="1">Peripheral membrane protein</topology>
        <orientation evidence="1">Cytoplasmic side</orientation>
    </subcellularLocation>
</comment>
<sequence>QSFIRLFTKDADGYLSMGFNATLEVQTTRDLKVRGLIGPAISANKRSACVGETDIGIAGT</sequence>
<keyword evidence="1" id="KW-0479">Metal-binding</keyword>
<keyword evidence="1" id="KW-0813">Transport</keyword>
<dbReference type="PANTHER" id="PTHR11141">
    <property type="entry name" value="PROTEIN TRANSPORT PROTEIN SEC23"/>
    <property type="match status" value="1"/>
</dbReference>
<dbReference type="Proteomes" id="UP000268535">
    <property type="component" value="Unassembled WGS sequence"/>
</dbReference>
<dbReference type="PANTHER" id="PTHR11141:SF0">
    <property type="entry name" value="PROTEIN TRANSPORT PROTEIN SEC23"/>
    <property type="match status" value="1"/>
</dbReference>
<keyword evidence="1" id="KW-0963">Cytoplasm</keyword>
<keyword evidence="1" id="KW-0931">ER-Golgi transport</keyword>
<dbReference type="Gene3D" id="2.60.40.1670">
    <property type="entry name" value="beta-sandwich domain of Sec23/24"/>
    <property type="match status" value="1"/>
</dbReference>